<evidence type="ECO:0000313" key="2">
    <source>
        <dbReference type="EMBL" id="DAF50895.1"/>
    </source>
</evidence>
<dbReference type="GO" id="GO:0003677">
    <property type="term" value="F:DNA binding"/>
    <property type="evidence" value="ECO:0007669"/>
    <property type="project" value="InterPro"/>
</dbReference>
<dbReference type="SMART" id="SM00530">
    <property type="entry name" value="HTH_XRE"/>
    <property type="match status" value="1"/>
</dbReference>
<dbReference type="EMBL" id="BK032606">
    <property type="protein sequence ID" value="DAF50895.1"/>
    <property type="molecule type" value="Genomic_DNA"/>
</dbReference>
<dbReference type="Pfam" id="PF13443">
    <property type="entry name" value="HTH_26"/>
    <property type="match status" value="1"/>
</dbReference>
<feature type="domain" description="HTH cro/C1-type" evidence="1">
    <location>
        <begin position="16"/>
        <end position="70"/>
    </location>
</feature>
<dbReference type="SUPFAM" id="SSF47413">
    <property type="entry name" value="lambda repressor-like DNA-binding domains"/>
    <property type="match status" value="1"/>
</dbReference>
<dbReference type="InterPro" id="IPR001387">
    <property type="entry name" value="Cro/C1-type_HTH"/>
</dbReference>
<proteinExistence type="predicted"/>
<dbReference type="Gene3D" id="1.10.260.40">
    <property type="entry name" value="lambda repressor-like DNA-binding domains"/>
    <property type="match status" value="1"/>
</dbReference>
<name>A0A8S5SJQ3_9CAUD</name>
<dbReference type="CDD" id="cd00093">
    <property type="entry name" value="HTH_XRE"/>
    <property type="match status" value="1"/>
</dbReference>
<dbReference type="PROSITE" id="PS50943">
    <property type="entry name" value="HTH_CROC1"/>
    <property type="match status" value="1"/>
</dbReference>
<dbReference type="InterPro" id="IPR010982">
    <property type="entry name" value="Lambda_DNA-bd_dom_sf"/>
</dbReference>
<sequence length="77" mass="8426">MRISVKGGSRVIYENVKRLCDERNISIWALERACGIANGAIGKWNGSINAPRIDTVKAIADYFGVTVDALLKSSEEN</sequence>
<accession>A0A8S5SJQ3</accession>
<evidence type="ECO:0000259" key="1">
    <source>
        <dbReference type="PROSITE" id="PS50943"/>
    </source>
</evidence>
<protein>
    <submittedName>
        <fullName evidence="2">Helix-turn-helix domain protein</fullName>
    </submittedName>
</protein>
<reference evidence="2" key="1">
    <citation type="journal article" date="2021" name="Proc. Natl. Acad. Sci. U.S.A.">
        <title>A Catalog of Tens of Thousands of Viruses from Human Metagenomes Reveals Hidden Associations with Chronic Diseases.</title>
        <authorList>
            <person name="Tisza M.J."/>
            <person name="Buck C.B."/>
        </authorList>
    </citation>
    <scope>NUCLEOTIDE SEQUENCE</scope>
    <source>
        <strain evidence="2">CtRPk8</strain>
    </source>
</reference>
<organism evidence="2">
    <name type="scientific">Siphoviridae sp. ctRPk8</name>
    <dbReference type="NCBI Taxonomy" id="2827870"/>
    <lineage>
        <taxon>Viruses</taxon>
        <taxon>Duplodnaviria</taxon>
        <taxon>Heunggongvirae</taxon>
        <taxon>Uroviricota</taxon>
        <taxon>Caudoviricetes</taxon>
    </lineage>
</organism>